<evidence type="ECO:0000313" key="2">
    <source>
        <dbReference type="Proteomes" id="UP000218282"/>
    </source>
</evidence>
<gene>
    <name evidence="1" type="ORF">RU86_GL000209</name>
</gene>
<organism evidence="1 2">
    <name type="scientific">Pseudolactococcus piscium</name>
    <dbReference type="NCBI Taxonomy" id="1364"/>
    <lineage>
        <taxon>Bacteria</taxon>
        <taxon>Bacillati</taxon>
        <taxon>Bacillota</taxon>
        <taxon>Bacilli</taxon>
        <taxon>Lactobacillales</taxon>
        <taxon>Streptococcaceae</taxon>
        <taxon>Pseudolactococcus</taxon>
    </lineage>
</organism>
<sequence>MSTLTEKVARFDVVIVLLGLPVSAFLSHLCRGWDIVISQLIELCLGCMVK</sequence>
<name>A0A2A5RZD5_9LACT</name>
<proteinExistence type="predicted"/>
<reference evidence="1 2" key="1">
    <citation type="submission" date="2014-12" db="EMBL/GenBank/DDBJ databases">
        <title>Draft genome sequences of 10 type strains of Lactococcus.</title>
        <authorList>
            <person name="Sun Z."/>
            <person name="Zhong Z."/>
            <person name="Liu W."/>
            <person name="Zhang W."/>
            <person name="Zhang H."/>
        </authorList>
    </citation>
    <scope>NUCLEOTIDE SEQUENCE [LARGE SCALE GENOMIC DNA]</scope>
    <source>
        <strain evidence="1 2">DSM 6634</strain>
    </source>
</reference>
<dbReference type="Proteomes" id="UP000218282">
    <property type="component" value="Unassembled WGS sequence"/>
</dbReference>
<dbReference type="AlphaFoldDB" id="A0A2A5RZD5"/>
<accession>A0A2A5RZD5</accession>
<comment type="caution">
    <text evidence="1">The sequence shown here is derived from an EMBL/GenBank/DDBJ whole genome shotgun (WGS) entry which is preliminary data.</text>
</comment>
<protein>
    <submittedName>
        <fullName evidence="1">Uncharacterized protein</fullName>
    </submittedName>
</protein>
<evidence type="ECO:0000313" key="1">
    <source>
        <dbReference type="EMBL" id="PCS06550.1"/>
    </source>
</evidence>
<keyword evidence="2" id="KW-1185">Reference proteome</keyword>
<dbReference type="EMBL" id="JXJW01000010">
    <property type="protein sequence ID" value="PCS06550.1"/>
    <property type="molecule type" value="Genomic_DNA"/>
</dbReference>